<protein>
    <submittedName>
        <fullName evidence="2">Uncharacterized protein</fullName>
    </submittedName>
</protein>
<keyword evidence="1" id="KW-0175">Coiled coil</keyword>
<dbReference type="Proteomes" id="UP000266673">
    <property type="component" value="Unassembled WGS sequence"/>
</dbReference>
<keyword evidence="3" id="KW-1185">Reference proteome</keyword>
<proteinExistence type="predicted"/>
<dbReference type="AlphaFoldDB" id="A0A397VXD7"/>
<evidence type="ECO:0000256" key="1">
    <source>
        <dbReference type="SAM" id="Coils"/>
    </source>
</evidence>
<organism evidence="2 3">
    <name type="scientific">Gigaspora rosea</name>
    <dbReference type="NCBI Taxonomy" id="44941"/>
    <lineage>
        <taxon>Eukaryota</taxon>
        <taxon>Fungi</taxon>
        <taxon>Fungi incertae sedis</taxon>
        <taxon>Mucoromycota</taxon>
        <taxon>Glomeromycotina</taxon>
        <taxon>Glomeromycetes</taxon>
        <taxon>Diversisporales</taxon>
        <taxon>Gigasporaceae</taxon>
        <taxon>Gigaspora</taxon>
    </lineage>
</organism>
<reference evidence="2 3" key="1">
    <citation type="submission" date="2018-06" db="EMBL/GenBank/DDBJ databases">
        <title>Comparative genomics reveals the genomic features of Rhizophagus irregularis, R. cerebriforme, R. diaphanum and Gigaspora rosea, and their symbiotic lifestyle signature.</title>
        <authorList>
            <person name="Morin E."/>
            <person name="San Clemente H."/>
            <person name="Chen E.C.H."/>
            <person name="De La Providencia I."/>
            <person name="Hainaut M."/>
            <person name="Kuo A."/>
            <person name="Kohler A."/>
            <person name="Murat C."/>
            <person name="Tang N."/>
            <person name="Roy S."/>
            <person name="Loubradou J."/>
            <person name="Henrissat B."/>
            <person name="Grigoriev I.V."/>
            <person name="Corradi N."/>
            <person name="Roux C."/>
            <person name="Martin F.M."/>
        </authorList>
    </citation>
    <scope>NUCLEOTIDE SEQUENCE [LARGE SCALE GENOMIC DNA]</scope>
    <source>
        <strain evidence="2 3">DAOM 194757</strain>
    </source>
</reference>
<feature type="coiled-coil region" evidence="1">
    <location>
        <begin position="121"/>
        <end position="148"/>
    </location>
</feature>
<sequence>MDIAYDGLYRFKKVGRALLPTEDANFLNIVSVISNFYSLLEKADRSIEDHLLHLEKQIYDSEKIIAPRSWPECNVFPALPATYVTDSRVQTDNIICDHGKENNRQFMLDIEKEYRERANANIKMRSEIEDLKMQVQEVEKKLASMKLDPIH</sequence>
<gene>
    <name evidence="2" type="ORF">C2G38_2241263</name>
</gene>
<dbReference type="OrthoDB" id="2405299at2759"/>
<dbReference type="EMBL" id="QKWP01000166">
    <property type="protein sequence ID" value="RIB25649.1"/>
    <property type="molecule type" value="Genomic_DNA"/>
</dbReference>
<name>A0A397VXD7_9GLOM</name>
<accession>A0A397VXD7</accession>
<evidence type="ECO:0000313" key="3">
    <source>
        <dbReference type="Proteomes" id="UP000266673"/>
    </source>
</evidence>
<comment type="caution">
    <text evidence="2">The sequence shown here is derived from an EMBL/GenBank/DDBJ whole genome shotgun (WGS) entry which is preliminary data.</text>
</comment>
<evidence type="ECO:0000313" key="2">
    <source>
        <dbReference type="EMBL" id="RIB25649.1"/>
    </source>
</evidence>